<proteinExistence type="predicted"/>
<name>A4J1M2_DESRM</name>
<feature type="transmembrane region" description="Helical" evidence="1">
    <location>
        <begin position="77"/>
        <end position="94"/>
    </location>
</feature>
<dbReference type="AlphaFoldDB" id="A4J1M2"/>
<keyword evidence="4" id="KW-1185">Reference proteome</keyword>
<dbReference type="Proteomes" id="UP000001556">
    <property type="component" value="Chromosome"/>
</dbReference>
<dbReference type="Pfam" id="PF07786">
    <property type="entry name" value="HGSNAT_cat"/>
    <property type="match status" value="1"/>
</dbReference>
<feature type="transmembrane region" description="Helical" evidence="1">
    <location>
        <begin position="46"/>
        <end position="65"/>
    </location>
</feature>
<evidence type="ECO:0000256" key="1">
    <source>
        <dbReference type="SAM" id="Phobius"/>
    </source>
</evidence>
<dbReference type="InterPro" id="IPR012429">
    <property type="entry name" value="HGSNAT_cat"/>
</dbReference>
<dbReference type="OrthoDB" id="9807591at2"/>
<feature type="transmembrane region" description="Helical" evidence="1">
    <location>
        <begin position="125"/>
        <end position="145"/>
    </location>
</feature>
<feature type="transmembrane region" description="Helical" evidence="1">
    <location>
        <begin position="12"/>
        <end position="31"/>
    </location>
</feature>
<dbReference type="KEGG" id="drm:Dred_0429"/>
<sequence length="229" mass="26366">MLMSKTVNRLWELDFLRGVAILLMVFFHLMYDLHEFYNLPIHYQEGFIFLTGKASATLFILLAGVSCSLSKSNLKRGRNLLFIAILLTIITMIAVPGSNIIFGILHFLAISILLYPIFHRWSPGILMVFGTIIIGLQYFTALLTPSTNLLFPLGFISKDFFSVDYYPLIPYLGLFLYGIALGKLLYPDKKSRFFYWSFAKPLILLGQHSLFIYLTHQPILLLLLYLFFK</sequence>
<dbReference type="eggNOG" id="COG3503">
    <property type="taxonomic scope" value="Bacteria"/>
</dbReference>
<gene>
    <name evidence="3" type="ordered locus">Dred_0429</name>
</gene>
<keyword evidence="1" id="KW-1133">Transmembrane helix</keyword>
<evidence type="ECO:0000313" key="4">
    <source>
        <dbReference type="Proteomes" id="UP000001556"/>
    </source>
</evidence>
<feature type="domain" description="Heparan-alpha-glucosaminide N-acetyltransferase catalytic" evidence="2">
    <location>
        <begin position="9"/>
        <end position="218"/>
    </location>
</feature>
<dbReference type="EMBL" id="CP000612">
    <property type="protein sequence ID" value="ABO48975.1"/>
    <property type="molecule type" value="Genomic_DNA"/>
</dbReference>
<reference evidence="3 4" key="1">
    <citation type="submission" date="2007-03" db="EMBL/GenBank/DDBJ databases">
        <title>Complete sequence of Desulfotomaculum reducens MI-1.</title>
        <authorList>
            <consortium name="US DOE Joint Genome Institute"/>
            <person name="Copeland A."/>
            <person name="Lucas S."/>
            <person name="Lapidus A."/>
            <person name="Barry K."/>
            <person name="Detter J.C."/>
            <person name="Glavina del Rio T."/>
            <person name="Hammon N."/>
            <person name="Israni S."/>
            <person name="Dalin E."/>
            <person name="Tice H."/>
            <person name="Pitluck S."/>
            <person name="Sims D."/>
            <person name="Brettin T."/>
            <person name="Bruce D."/>
            <person name="Han C."/>
            <person name="Tapia R."/>
            <person name="Schmutz J."/>
            <person name="Larimer F."/>
            <person name="Land M."/>
            <person name="Hauser L."/>
            <person name="Kyrpides N."/>
            <person name="Kim E."/>
            <person name="Tebo B.M."/>
            <person name="Richardson P."/>
        </authorList>
    </citation>
    <scope>NUCLEOTIDE SEQUENCE [LARGE SCALE GENOMIC DNA]</scope>
    <source>
        <strain evidence="3 4">MI-1</strain>
    </source>
</reference>
<feature type="transmembrane region" description="Helical" evidence="1">
    <location>
        <begin position="100"/>
        <end position="118"/>
    </location>
</feature>
<evidence type="ECO:0000259" key="2">
    <source>
        <dbReference type="Pfam" id="PF07786"/>
    </source>
</evidence>
<accession>A4J1M2</accession>
<keyword evidence="1" id="KW-0472">Membrane</keyword>
<organism evidence="3 4">
    <name type="scientific">Desulforamulus reducens (strain ATCC BAA-1160 / DSM 100696 / MI-1)</name>
    <name type="common">Desulfotomaculum reducens</name>
    <dbReference type="NCBI Taxonomy" id="349161"/>
    <lineage>
        <taxon>Bacteria</taxon>
        <taxon>Bacillati</taxon>
        <taxon>Bacillota</taxon>
        <taxon>Clostridia</taxon>
        <taxon>Eubacteriales</taxon>
        <taxon>Peptococcaceae</taxon>
        <taxon>Desulforamulus</taxon>
    </lineage>
</organism>
<dbReference type="STRING" id="349161.Dred_0429"/>
<dbReference type="HOGENOM" id="CLU_067755_0_1_9"/>
<keyword evidence="1" id="KW-0812">Transmembrane</keyword>
<evidence type="ECO:0000313" key="3">
    <source>
        <dbReference type="EMBL" id="ABO48975.1"/>
    </source>
</evidence>
<feature type="transmembrane region" description="Helical" evidence="1">
    <location>
        <begin position="165"/>
        <end position="186"/>
    </location>
</feature>
<protein>
    <recommendedName>
        <fullName evidence="2">Heparan-alpha-glucosaminide N-acetyltransferase catalytic domain-containing protein</fullName>
    </recommendedName>
</protein>